<dbReference type="AlphaFoldDB" id="A0A9N8KZG7"/>
<name>A0A9N8KZG7_SPOLI</name>
<sequence length="212" mass="22518">MVNAESRSIKQQYNKTIVLDSEPVQPVLRGTTLSVRAAGDGRRRRRVPGPEIVFSVQCGPPAASRRAVAHWHCTRLTNEPYASAPSAVDASLAAWPSYCAESCGRVRRCARYAGTQTTCDVNQFLNGRRSAGGGRRAAVGGRRAAGGGRRAAGGGRRSAVGGRRSAGGGRRAAGGGRRRGCSSRTYDFVLPLHSFTREFTVLIYEPISEAAG</sequence>
<gene>
    <name evidence="2" type="ORF">SPLIT_LOCUS12232</name>
</gene>
<accession>A0A9N8KZG7</accession>
<feature type="compositionally biased region" description="Gly residues" evidence="1">
    <location>
        <begin position="164"/>
        <end position="175"/>
    </location>
</feature>
<evidence type="ECO:0000313" key="3">
    <source>
        <dbReference type="Proteomes" id="UP001153321"/>
    </source>
</evidence>
<keyword evidence="3" id="KW-1185">Reference proteome</keyword>
<feature type="region of interest" description="Disordered" evidence="1">
    <location>
        <begin position="130"/>
        <end position="181"/>
    </location>
</feature>
<reference evidence="2" key="1">
    <citation type="submission" date="2022-02" db="EMBL/GenBank/DDBJ databases">
        <authorList>
            <person name="King R."/>
        </authorList>
    </citation>
    <scope>NUCLEOTIDE SEQUENCE</scope>
</reference>
<proteinExistence type="predicted"/>
<evidence type="ECO:0000313" key="2">
    <source>
        <dbReference type="EMBL" id="CAD0239336.1"/>
    </source>
</evidence>
<dbReference type="EMBL" id="LR824540">
    <property type="protein sequence ID" value="CAD0239336.1"/>
    <property type="molecule type" value="Genomic_DNA"/>
</dbReference>
<feature type="compositionally biased region" description="Gly residues" evidence="1">
    <location>
        <begin position="143"/>
        <end position="156"/>
    </location>
</feature>
<protein>
    <submittedName>
        <fullName evidence="2">Uncharacterized protein</fullName>
    </submittedName>
</protein>
<dbReference type="Proteomes" id="UP001153321">
    <property type="component" value="Chromosome 9"/>
</dbReference>
<evidence type="ECO:0000256" key="1">
    <source>
        <dbReference type="SAM" id="MobiDB-lite"/>
    </source>
</evidence>
<organism evidence="2 3">
    <name type="scientific">Spodoptera littoralis</name>
    <name type="common">Egyptian cotton leafworm</name>
    <dbReference type="NCBI Taxonomy" id="7109"/>
    <lineage>
        <taxon>Eukaryota</taxon>
        <taxon>Metazoa</taxon>
        <taxon>Ecdysozoa</taxon>
        <taxon>Arthropoda</taxon>
        <taxon>Hexapoda</taxon>
        <taxon>Insecta</taxon>
        <taxon>Pterygota</taxon>
        <taxon>Neoptera</taxon>
        <taxon>Endopterygota</taxon>
        <taxon>Lepidoptera</taxon>
        <taxon>Glossata</taxon>
        <taxon>Ditrysia</taxon>
        <taxon>Noctuoidea</taxon>
        <taxon>Noctuidae</taxon>
        <taxon>Amphipyrinae</taxon>
        <taxon>Spodoptera</taxon>
    </lineage>
</organism>